<dbReference type="PROSITE" id="PS51257">
    <property type="entry name" value="PROKAR_LIPOPROTEIN"/>
    <property type="match status" value="1"/>
</dbReference>
<name>A0A2S8AG10_9FLAO</name>
<dbReference type="EMBL" id="PSZM01000001">
    <property type="protein sequence ID" value="PQL95315.1"/>
    <property type="molecule type" value="Genomic_DNA"/>
</dbReference>
<comment type="caution">
    <text evidence="1">The sequence shown here is derived from an EMBL/GenBank/DDBJ whole genome shotgun (WGS) entry which is preliminary data.</text>
</comment>
<evidence type="ECO:0000313" key="1">
    <source>
        <dbReference type="EMBL" id="PQL95315.1"/>
    </source>
</evidence>
<dbReference type="RefSeq" id="WP_105245278.1">
    <property type="nucleotide sequence ID" value="NZ_PSZM01000001.1"/>
</dbReference>
<evidence type="ECO:0000313" key="2">
    <source>
        <dbReference type="Proteomes" id="UP000238042"/>
    </source>
</evidence>
<protein>
    <recommendedName>
        <fullName evidence="3">DUF4374 domain-containing protein</fullName>
    </recommendedName>
</protein>
<gene>
    <name evidence="1" type="ORF">C4S77_00515</name>
</gene>
<dbReference type="Proteomes" id="UP000238042">
    <property type="component" value="Unassembled WGS sequence"/>
</dbReference>
<dbReference type="InterPro" id="IPR025401">
    <property type="entry name" value="DUF4374"/>
</dbReference>
<organism evidence="1 2">
    <name type="scientific">Apibacter adventoris</name>
    <dbReference type="NCBI Taxonomy" id="1679466"/>
    <lineage>
        <taxon>Bacteria</taxon>
        <taxon>Pseudomonadati</taxon>
        <taxon>Bacteroidota</taxon>
        <taxon>Flavobacteriia</taxon>
        <taxon>Flavobacteriales</taxon>
        <taxon>Weeksellaceae</taxon>
        <taxon>Apibacter</taxon>
    </lineage>
</organism>
<dbReference type="AlphaFoldDB" id="A0A2S8AG10"/>
<sequence length="409" mass="44544">MRKTNIIQKVILSVLVSYMAISCSSDDNDGPVEPPVVEKGKFVISAAPGTGKLGVGTYFLTVDQLDSGTDGIVDNANAVKTTSSFTQIVVNNSKTLMGFIYPNGSDLGQGKSGARAFKFGDDNKMQELQGSPFITGRFSVTGNFGNYIFAMSNKDNSYLFEKSGDNINMVDKPIDFASHMINDKKATITGIADRGNNEIIAAFKYASLDNVAVAIMDYDLNIKSVIQDSRISFSGGQWRGAVYSQISTDKSGNVYVFSGAGSGNSTQKKAGALRINKGTTEFDNKYYFDIETASGGYKFRKVFPITEDYYLLEFYNDLTNSGNTSSATRYAVIKMGTKDFKWVQGIPDYSQISSNGWPLAYKGKMYLPLNPVSGNSAVYVIDPASGNATKGFEVNNDKEQIRAVSYFKN</sequence>
<dbReference type="Pfam" id="PF14298">
    <property type="entry name" value="DUF4374"/>
    <property type="match status" value="1"/>
</dbReference>
<reference evidence="1 2" key="1">
    <citation type="submission" date="2018-02" db="EMBL/GenBank/DDBJ databases">
        <title>Genome sequences of Apibacter spp., gut symbionts of Asian honey bees.</title>
        <authorList>
            <person name="Kwong W.K."/>
            <person name="Steele M.I."/>
            <person name="Moran N.A."/>
        </authorList>
    </citation>
    <scope>NUCLEOTIDE SEQUENCE [LARGE SCALE GENOMIC DNA]</scope>
    <source>
        <strain evidence="2">wkB301</strain>
    </source>
</reference>
<dbReference type="OrthoDB" id="738440at2"/>
<evidence type="ECO:0008006" key="3">
    <source>
        <dbReference type="Google" id="ProtNLM"/>
    </source>
</evidence>
<accession>A0A2S8AG10</accession>
<keyword evidence="2" id="KW-1185">Reference proteome</keyword>
<proteinExistence type="predicted"/>